<evidence type="ECO:0000259" key="6">
    <source>
        <dbReference type="PROSITE" id="PS50977"/>
    </source>
</evidence>
<dbReference type="PROSITE" id="PS01081">
    <property type="entry name" value="HTH_TETR_1"/>
    <property type="match status" value="1"/>
</dbReference>
<dbReference type="PANTHER" id="PTHR30055:SF226">
    <property type="entry name" value="HTH-TYPE TRANSCRIPTIONAL REGULATOR PKSA"/>
    <property type="match status" value="1"/>
</dbReference>
<organism evidence="7 8">
    <name type="scientific">Sporosarcina quadrami</name>
    <dbReference type="NCBI Taxonomy" id="2762234"/>
    <lineage>
        <taxon>Bacteria</taxon>
        <taxon>Bacillati</taxon>
        <taxon>Bacillota</taxon>
        <taxon>Bacilli</taxon>
        <taxon>Bacillales</taxon>
        <taxon>Caryophanaceae</taxon>
        <taxon>Sporosarcina</taxon>
    </lineage>
</organism>
<keyword evidence="4" id="KW-0804">Transcription</keyword>
<dbReference type="PROSITE" id="PS50977">
    <property type="entry name" value="HTH_TETR_2"/>
    <property type="match status" value="1"/>
</dbReference>
<evidence type="ECO:0000256" key="5">
    <source>
        <dbReference type="PROSITE-ProRule" id="PRU00335"/>
    </source>
</evidence>
<dbReference type="Pfam" id="PF13977">
    <property type="entry name" value="TetR_C_6"/>
    <property type="match status" value="1"/>
</dbReference>
<comment type="caution">
    <text evidence="7">The sequence shown here is derived from an EMBL/GenBank/DDBJ whole genome shotgun (WGS) entry which is preliminary data.</text>
</comment>
<dbReference type="EMBL" id="JACSQN010000004">
    <property type="protein sequence ID" value="MBD7983966.1"/>
    <property type="molecule type" value="Genomic_DNA"/>
</dbReference>
<dbReference type="InterPro" id="IPR023772">
    <property type="entry name" value="DNA-bd_HTH_TetR-type_CS"/>
</dbReference>
<feature type="DNA-binding region" description="H-T-H motif" evidence="5">
    <location>
        <begin position="31"/>
        <end position="50"/>
    </location>
</feature>
<dbReference type="Gene3D" id="1.10.357.10">
    <property type="entry name" value="Tetracycline Repressor, domain 2"/>
    <property type="match status" value="1"/>
</dbReference>
<dbReference type="InterPro" id="IPR009057">
    <property type="entry name" value="Homeodomain-like_sf"/>
</dbReference>
<dbReference type="Pfam" id="PF00440">
    <property type="entry name" value="TetR_N"/>
    <property type="match status" value="1"/>
</dbReference>
<proteinExistence type="predicted"/>
<keyword evidence="3 5" id="KW-0238">DNA-binding</keyword>
<sequence>MPKIVNHDERMKQIAEAMWRVILDKGMEGATVRNIAEEAGLSLGALRHYFKNQDDLLVYAMTLVRERATERIEAVAQQNMLPKDMIMAVILEIVPINEESLAEMEVWFAFMAHVKHRKHELDVPDDGIFVGAHKLIAYLNASGLLKEGLDLDMEAERLYAIIDGIAMHALFDSERLQPERVKKTLRYHINSICVD</sequence>
<name>A0ABR8U7F1_9BACL</name>
<evidence type="ECO:0000313" key="8">
    <source>
        <dbReference type="Proteomes" id="UP000626786"/>
    </source>
</evidence>
<evidence type="ECO:0000256" key="3">
    <source>
        <dbReference type="ARBA" id="ARBA00023125"/>
    </source>
</evidence>
<protein>
    <submittedName>
        <fullName evidence="7">TetR/AcrR family transcriptional regulator</fullName>
    </submittedName>
</protein>
<dbReference type="Proteomes" id="UP000626786">
    <property type="component" value="Unassembled WGS sequence"/>
</dbReference>
<dbReference type="SUPFAM" id="SSF46689">
    <property type="entry name" value="Homeodomain-like"/>
    <property type="match status" value="1"/>
</dbReference>
<accession>A0ABR8U7F1</accession>
<reference evidence="7 8" key="1">
    <citation type="submission" date="2020-08" db="EMBL/GenBank/DDBJ databases">
        <title>A Genomic Blueprint of the Chicken Gut Microbiome.</title>
        <authorList>
            <person name="Gilroy R."/>
            <person name="Ravi A."/>
            <person name="Getino M."/>
            <person name="Pursley I."/>
            <person name="Horton D.L."/>
            <person name="Alikhan N.-F."/>
            <person name="Baker D."/>
            <person name="Gharbi K."/>
            <person name="Hall N."/>
            <person name="Watson M."/>
            <person name="Adriaenssens E.M."/>
            <person name="Foster-Nyarko E."/>
            <person name="Jarju S."/>
            <person name="Secka A."/>
            <person name="Antonio M."/>
            <person name="Oren A."/>
            <person name="Chaudhuri R."/>
            <person name="La Ragione R.M."/>
            <person name="Hildebrand F."/>
            <person name="Pallen M.J."/>
        </authorList>
    </citation>
    <scope>NUCLEOTIDE SEQUENCE [LARGE SCALE GENOMIC DNA]</scope>
    <source>
        <strain evidence="7 8">Sa2YVA2</strain>
    </source>
</reference>
<evidence type="ECO:0000313" key="7">
    <source>
        <dbReference type="EMBL" id="MBD7983966.1"/>
    </source>
</evidence>
<dbReference type="InterPro" id="IPR036271">
    <property type="entry name" value="Tet_transcr_reg_TetR-rel_C_sf"/>
</dbReference>
<dbReference type="InterPro" id="IPR039538">
    <property type="entry name" value="BetI_C"/>
</dbReference>
<evidence type="ECO:0000256" key="1">
    <source>
        <dbReference type="ARBA" id="ARBA00022491"/>
    </source>
</evidence>
<evidence type="ECO:0000256" key="2">
    <source>
        <dbReference type="ARBA" id="ARBA00023015"/>
    </source>
</evidence>
<dbReference type="SUPFAM" id="SSF48498">
    <property type="entry name" value="Tetracyclin repressor-like, C-terminal domain"/>
    <property type="match status" value="1"/>
</dbReference>
<feature type="domain" description="HTH tetR-type" evidence="6">
    <location>
        <begin position="8"/>
        <end position="68"/>
    </location>
</feature>
<dbReference type="InterPro" id="IPR001647">
    <property type="entry name" value="HTH_TetR"/>
</dbReference>
<dbReference type="RefSeq" id="WP_191693670.1">
    <property type="nucleotide sequence ID" value="NZ_JACSQN010000004.1"/>
</dbReference>
<keyword evidence="8" id="KW-1185">Reference proteome</keyword>
<dbReference type="PANTHER" id="PTHR30055">
    <property type="entry name" value="HTH-TYPE TRANSCRIPTIONAL REGULATOR RUTR"/>
    <property type="match status" value="1"/>
</dbReference>
<dbReference type="InterPro" id="IPR050109">
    <property type="entry name" value="HTH-type_TetR-like_transc_reg"/>
</dbReference>
<keyword evidence="2" id="KW-0805">Transcription regulation</keyword>
<gene>
    <name evidence="7" type="ORF">H9649_05200</name>
</gene>
<evidence type="ECO:0000256" key="4">
    <source>
        <dbReference type="ARBA" id="ARBA00023163"/>
    </source>
</evidence>
<keyword evidence="1" id="KW-0678">Repressor</keyword>